<name>A0A0S4IYP2_BODSA</name>
<evidence type="ECO:0000313" key="2">
    <source>
        <dbReference type="EMBL" id="CUG58154.1"/>
    </source>
</evidence>
<organism evidence="2 3">
    <name type="scientific">Bodo saltans</name>
    <name type="common">Flagellated protozoan</name>
    <dbReference type="NCBI Taxonomy" id="75058"/>
    <lineage>
        <taxon>Eukaryota</taxon>
        <taxon>Discoba</taxon>
        <taxon>Euglenozoa</taxon>
        <taxon>Kinetoplastea</taxon>
        <taxon>Metakinetoplastina</taxon>
        <taxon>Eubodonida</taxon>
        <taxon>Bodonidae</taxon>
        <taxon>Bodo</taxon>
    </lineage>
</organism>
<accession>A0A0S4IYP2</accession>
<dbReference type="VEuPathDB" id="TriTrypDB:BSAL_81615"/>
<proteinExistence type="predicted"/>
<evidence type="ECO:0000313" key="3">
    <source>
        <dbReference type="Proteomes" id="UP000051952"/>
    </source>
</evidence>
<dbReference type="Proteomes" id="UP000051952">
    <property type="component" value="Unassembled WGS sequence"/>
</dbReference>
<reference evidence="3" key="1">
    <citation type="submission" date="2015-09" db="EMBL/GenBank/DDBJ databases">
        <authorList>
            <consortium name="Pathogen Informatics"/>
        </authorList>
    </citation>
    <scope>NUCLEOTIDE SEQUENCE [LARGE SCALE GENOMIC DNA]</scope>
    <source>
        <strain evidence="3">Lake Konstanz</strain>
    </source>
</reference>
<dbReference type="EMBL" id="CYKH01000886">
    <property type="protein sequence ID" value="CUG58154.1"/>
    <property type="molecule type" value="Genomic_DNA"/>
</dbReference>
<keyword evidence="3" id="KW-1185">Reference proteome</keyword>
<gene>
    <name evidence="2" type="ORF">BSAL_81615</name>
</gene>
<protein>
    <submittedName>
        <fullName evidence="2">GPI-anchored surface protein, putative</fullName>
    </submittedName>
</protein>
<evidence type="ECO:0000256" key="1">
    <source>
        <dbReference type="SAM" id="MobiDB-lite"/>
    </source>
</evidence>
<feature type="region of interest" description="Disordered" evidence="1">
    <location>
        <begin position="47"/>
        <end position="95"/>
    </location>
</feature>
<sequence length="490" mass="53049">MDSFTNDGSPPVTFSFLTSWGLLEQTCEAVPVGTPEERSHYHHCCPPPPPPLVEKPKSAHINSAPTEHQRRRGRGVRGGAARGGRRREPHHHDNYETIDVDELAHDEEAEMAAHEDGMMCDNAAAPPPINSTPEAQPLPLEVICVVHFLDHVAQRGRTESFPMPIASSASELYDTVRWWLGDERIVLFDVQYNSSSDPPTKDTKRDALSSQGIVANVVLPHQPIGLLTMHQDEGDNAAGDGSGPSLHPMCITVIPHASDHHHVSASPRHKTNQRRTSSVVYRRIACQRTTSRVEDVLHWAAVYTFIPQGHGSASEVAWGLPPVVVPVFERGHVVEIDNDRDLNNWISQRALVGAGTVVCATYRARQCYSRCPALVTNRGTISQTVLLTEGAPAGTSIAAATCAPAEVLVGYPACTVGDVVEIVAPLTSSRTTVASINTTAALRSVVQITEATVSEHSGLQLFYTRDIHTNAHQGPFLCSQLGVLGLIDSS</sequence>
<dbReference type="AlphaFoldDB" id="A0A0S4IYP2"/>